<accession>K3WCM1</accession>
<proteinExistence type="predicted"/>
<reference evidence="1" key="3">
    <citation type="submission" date="2015-02" db="UniProtKB">
        <authorList>
            <consortium name="EnsemblProtists"/>
        </authorList>
    </citation>
    <scope>IDENTIFICATION</scope>
    <source>
        <strain evidence="1">DAOM BR144</strain>
    </source>
</reference>
<dbReference type="Proteomes" id="UP000019132">
    <property type="component" value="Unassembled WGS sequence"/>
</dbReference>
<dbReference type="InParanoid" id="K3WCM1"/>
<dbReference type="EMBL" id="GL376628">
    <property type="status" value="NOT_ANNOTATED_CDS"/>
    <property type="molecule type" value="Genomic_DNA"/>
</dbReference>
<dbReference type="OMA" id="CELMADT"/>
<reference evidence="2" key="1">
    <citation type="journal article" date="2010" name="Genome Biol.">
        <title>Genome sequence of the necrotrophic plant pathogen Pythium ultimum reveals original pathogenicity mechanisms and effector repertoire.</title>
        <authorList>
            <person name="Levesque C.A."/>
            <person name="Brouwer H."/>
            <person name="Cano L."/>
            <person name="Hamilton J.P."/>
            <person name="Holt C."/>
            <person name="Huitema E."/>
            <person name="Raffaele S."/>
            <person name="Robideau G.P."/>
            <person name="Thines M."/>
            <person name="Win J."/>
            <person name="Zerillo M.M."/>
            <person name="Beakes G.W."/>
            <person name="Boore J.L."/>
            <person name="Busam D."/>
            <person name="Dumas B."/>
            <person name="Ferriera S."/>
            <person name="Fuerstenberg S.I."/>
            <person name="Gachon C.M."/>
            <person name="Gaulin E."/>
            <person name="Govers F."/>
            <person name="Grenville-Briggs L."/>
            <person name="Horner N."/>
            <person name="Hostetler J."/>
            <person name="Jiang R.H."/>
            <person name="Johnson J."/>
            <person name="Krajaejun T."/>
            <person name="Lin H."/>
            <person name="Meijer H.J."/>
            <person name="Moore B."/>
            <person name="Morris P."/>
            <person name="Phuntmart V."/>
            <person name="Puiu D."/>
            <person name="Shetty J."/>
            <person name="Stajich J.E."/>
            <person name="Tripathy S."/>
            <person name="Wawra S."/>
            <person name="van West P."/>
            <person name="Whitty B.R."/>
            <person name="Coutinho P.M."/>
            <person name="Henrissat B."/>
            <person name="Martin F."/>
            <person name="Thomas P.D."/>
            <person name="Tyler B.M."/>
            <person name="De Vries R.P."/>
            <person name="Kamoun S."/>
            <person name="Yandell M."/>
            <person name="Tisserat N."/>
            <person name="Buell C.R."/>
        </authorList>
    </citation>
    <scope>NUCLEOTIDE SEQUENCE</scope>
    <source>
        <strain evidence="2">DAOM:BR144</strain>
    </source>
</reference>
<keyword evidence="2" id="KW-1185">Reference proteome</keyword>
<dbReference type="VEuPathDB" id="FungiDB:PYU1_G002709"/>
<dbReference type="AlphaFoldDB" id="K3WCM1"/>
<organism evidence="1 2">
    <name type="scientific">Globisporangium ultimum (strain ATCC 200006 / CBS 805.95 / DAOM BR144)</name>
    <name type="common">Pythium ultimum</name>
    <dbReference type="NCBI Taxonomy" id="431595"/>
    <lineage>
        <taxon>Eukaryota</taxon>
        <taxon>Sar</taxon>
        <taxon>Stramenopiles</taxon>
        <taxon>Oomycota</taxon>
        <taxon>Peronosporomycetes</taxon>
        <taxon>Pythiales</taxon>
        <taxon>Pythiaceae</taxon>
        <taxon>Globisporangium</taxon>
    </lineage>
</organism>
<reference evidence="2" key="2">
    <citation type="submission" date="2010-04" db="EMBL/GenBank/DDBJ databases">
        <authorList>
            <person name="Buell R."/>
            <person name="Hamilton J."/>
            <person name="Hostetler J."/>
        </authorList>
    </citation>
    <scope>NUCLEOTIDE SEQUENCE [LARGE SCALE GENOMIC DNA]</scope>
    <source>
        <strain evidence="2">DAOM:BR144</strain>
    </source>
</reference>
<protein>
    <submittedName>
        <fullName evidence="1">Uncharacterized protein</fullName>
    </submittedName>
</protein>
<name>K3WCM1_GLOUD</name>
<evidence type="ECO:0000313" key="2">
    <source>
        <dbReference type="Proteomes" id="UP000019132"/>
    </source>
</evidence>
<dbReference type="HOGENOM" id="CLU_066798_0_0_1"/>
<evidence type="ECO:0000313" key="1">
    <source>
        <dbReference type="EnsemblProtists" id="PYU1_T002712"/>
    </source>
</evidence>
<dbReference type="EnsemblProtists" id="PYU1_T002712">
    <property type="protein sequence ID" value="PYU1_T002712"/>
    <property type="gene ID" value="PYU1_G002709"/>
</dbReference>
<sequence>MILIFGQHYSAMDTSMHHLRFGQSPDEGLYQAGSKNDEPYTDRSFVCSLHGRVYKPLSVQKAIKAPFAVIKDTTGTGINGYRMVPRDQFEFSPEAHKAYMGVCNFVAAKVDTIVEICTKLGDNVTMNKLRIVPGDDNSTMIALANTLPVIVLPYYDNSLNSRFTMPGSDGSACVFRLVDSPQGEANSILQGVSRLARETTTIALLGRPGGHSDVVTFNLTPTLGVPTRELHLLTNQEYDCSESVTDCEASSITSAWGPLRVVENEVAFTSITVSNEFSYGLFLYRRELAESGWMEYQGRVTTVMTSSEFDALSVLDFFSTMSRYVSMATSSHSC</sequence>